<dbReference type="GO" id="GO:0006298">
    <property type="term" value="P:mismatch repair"/>
    <property type="evidence" value="ECO:0007669"/>
    <property type="project" value="TreeGrafter"/>
</dbReference>
<evidence type="ECO:0000256" key="1">
    <source>
        <dbReference type="ARBA" id="ARBA00000843"/>
    </source>
</evidence>
<evidence type="ECO:0000256" key="10">
    <source>
        <dbReference type="ARBA" id="ARBA00023004"/>
    </source>
</evidence>
<dbReference type="Pfam" id="PF00633">
    <property type="entry name" value="HHH"/>
    <property type="match status" value="1"/>
</dbReference>
<evidence type="ECO:0000256" key="6">
    <source>
        <dbReference type="ARBA" id="ARBA00022485"/>
    </source>
</evidence>
<dbReference type="EC" id="3.2.2.31" evidence="4"/>
<dbReference type="Proteomes" id="UP000271587">
    <property type="component" value="Chromosome"/>
</dbReference>
<dbReference type="Gene3D" id="1.10.340.30">
    <property type="entry name" value="Hypothetical protein, domain 2"/>
    <property type="match status" value="1"/>
</dbReference>
<dbReference type="GO" id="GO:0046872">
    <property type="term" value="F:metal ion binding"/>
    <property type="evidence" value="ECO:0007669"/>
    <property type="project" value="UniProtKB-KW"/>
</dbReference>
<dbReference type="InterPro" id="IPR003265">
    <property type="entry name" value="HhH-GPD_domain"/>
</dbReference>
<keyword evidence="7" id="KW-0479">Metal-binding</keyword>
<evidence type="ECO:0000313" key="15">
    <source>
        <dbReference type="EMBL" id="AZA10680.1"/>
    </source>
</evidence>
<dbReference type="InterPro" id="IPR023170">
    <property type="entry name" value="HhH_base_excis_C"/>
</dbReference>
<keyword evidence="6" id="KW-0004">4Fe-4S</keyword>
<dbReference type="PROSITE" id="PS01155">
    <property type="entry name" value="ENDONUCLEASE_III_2"/>
    <property type="match status" value="1"/>
</dbReference>
<dbReference type="EMBL" id="CP033897">
    <property type="protein sequence ID" value="AZA10680.1"/>
    <property type="molecule type" value="Genomic_DNA"/>
</dbReference>
<dbReference type="GO" id="GO:0006284">
    <property type="term" value="P:base-excision repair"/>
    <property type="evidence" value="ECO:0007669"/>
    <property type="project" value="InterPro"/>
</dbReference>
<comment type="similarity">
    <text evidence="3">Belongs to the Nth/MutY family.</text>
</comment>
<dbReference type="InterPro" id="IPR004036">
    <property type="entry name" value="Endonuclease-III-like_CS2"/>
</dbReference>
<dbReference type="GO" id="GO:0034039">
    <property type="term" value="F:8-oxo-7,8-dihydroguanine DNA N-glycosylase activity"/>
    <property type="evidence" value="ECO:0007669"/>
    <property type="project" value="TreeGrafter"/>
</dbReference>
<organism evidence="15 16">
    <name type="scientific">Corynebacterium gerontici</name>
    <dbReference type="NCBI Taxonomy" id="2079234"/>
    <lineage>
        <taxon>Bacteria</taxon>
        <taxon>Bacillati</taxon>
        <taxon>Actinomycetota</taxon>
        <taxon>Actinomycetes</taxon>
        <taxon>Mycobacteriales</taxon>
        <taxon>Corynebacteriaceae</taxon>
        <taxon>Corynebacterium</taxon>
    </lineage>
</organism>
<dbReference type="Pfam" id="PF00730">
    <property type="entry name" value="HhH-GPD"/>
    <property type="match status" value="1"/>
</dbReference>
<evidence type="ECO:0000256" key="3">
    <source>
        <dbReference type="ARBA" id="ARBA00008343"/>
    </source>
</evidence>
<dbReference type="GO" id="GO:0035485">
    <property type="term" value="F:adenine/guanine mispair binding"/>
    <property type="evidence" value="ECO:0007669"/>
    <property type="project" value="TreeGrafter"/>
</dbReference>
<dbReference type="InterPro" id="IPR000445">
    <property type="entry name" value="HhH_motif"/>
</dbReference>
<dbReference type="SMART" id="SM00478">
    <property type="entry name" value="ENDO3c"/>
    <property type="match status" value="1"/>
</dbReference>
<dbReference type="CDD" id="cd00056">
    <property type="entry name" value="ENDO3c"/>
    <property type="match status" value="1"/>
</dbReference>
<comment type="catalytic activity">
    <reaction evidence="1">
        <text>Hydrolyzes free adenine bases from 7,8-dihydro-8-oxoguanine:adenine mismatched double-stranded DNA, leaving an apurinic site.</text>
        <dbReference type="EC" id="3.2.2.31"/>
    </reaction>
</comment>
<keyword evidence="16" id="KW-1185">Reference proteome</keyword>
<evidence type="ECO:0000256" key="8">
    <source>
        <dbReference type="ARBA" id="ARBA00022763"/>
    </source>
</evidence>
<evidence type="ECO:0000256" key="2">
    <source>
        <dbReference type="ARBA" id="ARBA00001966"/>
    </source>
</evidence>
<dbReference type="AlphaFoldDB" id="A0A3G6J2Q1"/>
<dbReference type="InterPro" id="IPR044298">
    <property type="entry name" value="MIG/MutY"/>
</dbReference>
<evidence type="ECO:0000256" key="11">
    <source>
        <dbReference type="ARBA" id="ARBA00023014"/>
    </source>
</evidence>
<sequence length="298" mass="33480">MTSSEHINTRRIQRLVINWYRSNAREIVWRTPETSPWGVLLSEVMSQQTQVARVEPRWLEWMQQWPDPCTFAEAEKSDVLRAWGKLGYPRRALRLHECAQVICQKHAGEVPRDVDELLSLPGIGDYTARAVAAFAYGQKVPVVDTNVRRVLTRLTKGAYLSANASKRELKELEALLPQQDAATFSVGLMELGALVCTPTPKCEQCPLVGDCAWVGAGKPMPSEAELRAKKKKRQKFQGTDRQVRGLIMDVLRNADAPVSKDAIDVVWPDAAQRSRALFSLIEDELAEQTSDGRFQLPS</sequence>
<keyword evidence="13 15" id="KW-0326">Glycosidase</keyword>
<evidence type="ECO:0000256" key="7">
    <source>
        <dbReference type="ARBA" id="ARBA00022723"/>
    </source>
</evidence>
<evidence type="ECO:0000256" key="12">
    <source>
        <dbReference type="ARBA" id="ARBA00023204"/>
    </source>
</evidence>
<dbReference type="PANTHER" id="PTHR42944">
    <property type="entry name" value="ADENINE DNA GLYCOSYLASE"/>
    <property type="match status" value="1"/>
</dbReference>
<keyword evidence="11" id="KW-0411">Iron-sulfur</keyword>
<evidence type="ECO:0000256" key="9">
    <source>
        <dbReference type="ARBA" id="ARBA00022801"/>
    </source>
</evidence>
<evidence type="ECO:0000259" key="14">
    <source>
        <dbReference type="SMART" id="SM00478"/>
    </source>
</evidence>
<feature type="domain" description="HhH-GPD" evidence="14">
    <location>
        <begin position="45"/>
        <end position="194"/>
    </location>
</feature>
<evidence type="ECO:0000313" key="16">
    <source>
        <dbReference type="Proteomes" id="UP000271587"/>
    </source>
</evidence>
<dbReference type="Gene3D" id="1.10.1670.10">
    <property type="entry name" value="Helix-hairpin-Helix base-excision DNA repair enzymes (C-terminal)"/>
    <property type="match status" value="1"/>
</dbReference>
<name>A0A3G6J2Q1_9CORY</name>
<dbReference type="InterPro" id="IPR011257">
    <property type="entry name" value="DNA_glycosylase"/>
</dbReference>
<dbReference type="InterPro" id="IPR003651">
    <property type="entry name" value="Endonuclease3_FeS-loop_motif"/>
</dbReference>
<evidence type="ECO:0000256" key="13">
    <source>
        <dbReference type="ARBA" id="ARBA00023295"/>
    </source>
</evidence>
<reference evidence="15 16" key="1">
    <citation type="submission" date="2018-11" db="EMBL/GenBank/DDBJ databases">
        <authorList>
            <person name="Kleinhagauer T."/>
            <person name="Glaeser S.P."/>
            <person name="Spergser J."/>
            <person name="Ruckert C."/>
            <person name="Kaempfer P."/>
            <person name="Busse H.-J."/>
        </authorList>
    </citation>
    <scope>NUCLEOTIDE SEQUENCE [LARGE SCALE GENOMIC DNA]</scope>
    <source>
        <strain evidence="15 16">W8</strain>
    </source>
</reference>
<keyword evidence="10" id="KW-0408">Iron</keyword>
<proteinExistence type="inferred from homology"/>
<dbReference type="SUPFAM" id="SSF48150">
    <property type="entry name" value="DNA-glycosylase"/>
    <property type="match status" value="1"/>
</dbReference>
<dbReference type="PANTHER" id="PTHR42944:SF1">
    <property type="entry name" value="ADENINE DNA GLYCOSYLASE"/>
    <property type="match status" value="1"/>
</dbReference>
<comment type="cofactor">
    <cofactor evidence="2">
        <name>[4Fe-4S] cluster</name>
        <dbReference type="ChEBI" id="CHEBI:49883"/>
    </cofactor>
</comment>
<dbReference type="GO" id="GO:0000701">
    <property type="term" value="F:purine-specific mismatch base pair DNA N-glycosylase activity"/>
    <property type="evidence" value="ECO:0007669"/>
    <property type="project" value="UniProtKB-EC"/>
</dbReference>
<gene>
    <name evidence="15" type="primary">mutY</name>
    <name evidence="15" type="ORF">CGERO_01730</name>
</gene>
<dbReference type="RefSeq" id="WP_281271034.1">
    <property type="nucleotide sequence ID" value="NZ_CP033897.1"/>
</dbReference>
<dbReference type="GO" id="GO:0032357">
    <property type="term" value="F:oxidized purine DNA binding"/>
    <property type="evidence" value="ECO:0007669"/>
    <property type="project" value="TreeGrafter"/>
</dbReference>
<keyword evidence="9 15" id="KW-0378">Hydrolase</keyword>
<evidence type="ECO:0000256" key="4">
    <source>
        <dbReference type="ARBA" id="ARBA00012045"/>
    </source>
</evidence>
<dbReference type="GO" id="GO:0051539">
    <property type="term" value="F:4 iron, 4 sulfur cluster binding"/>
    <property type="evidence" value="ECO:0007669"/>
    <property type="project" value="UniProtKB-KW"/>
</dbReference>
<keyword evidence="12" id="KW-0234">DNA repair</keyword>
<protein>
    <recommendedName>
        <fullName evidence="5">Adenine DNA glycosylase</fullName>
        <ecNumber evidence="4">3.2.2.31</ecNumber>
    </recommendedName>
</protein>
<evidence type="ECO:0000256" key="5">
    <source>
        <dbReference type="ARBA" id="ARBA00022023"/>
    </source>
</evidence>
<keyword evidence="8" id="KW-0227">DNA damage</keyword>
<dbReference type="SMART" id="SM00525">
    <property type="entry name" value="FES"/>
    <property type="match status" value="1"/>
</dbReference>
<dbReference type="KEGG" id="cgk:CGERO_01730"/>
<accession>A0A3G6J2Q1</accession>